<comment type="caution">
    <text evidence="1">The sequence shown here is derived from an EMBL/GenBank/DDBJ whole genome shotgun (WGS) entry which is preliminary data.</text>
</comment>
<dbReference type="GeneID" id="83218861"/>
<dbReference type="Gene3D" id="3.80.10.10">
    <property type="entry name" value="Ribonuclease Inhibitor"/>
    <property type="match status" value="2"/>
</dbReference>
<accession>A0AAD7UUT9</accession>
<evidence type="ECO:0000313" key="2">
    <source>
        <dbReference type="Proteomes" id="UP001234581"/>
    </source>
</evidence>
<dbReference type="SUPFAM" id="SSF52047">
    <property type="entry name" value="RNI-like"/>
    <property type="match status" value="2"/>
</dbReference>
<organism evidence="1 2">
    <name type="scientific">Lichtheimia ornata</name>
    <dbReference type="NCBI Taxonomy" id="688661"/>
    <lineage>
        <taxon>Eukaryota</taxon>
        <taxon>Fungi</taxon>
        <taxon>Fungi incertae sedis</taxon>
        <taxon>Mucoromycota</taxon>
        <taxon>Mucoromycotina</taxon>
        <taxon>Mucoromycetes</taxon>
        <taxon>Mucorales</taxon>
        <taxon>Lichtheimiaceae</taxon>
        <taxon>Lichtheimia</taxon>
    </lineage>
</organism>
<protein>
    <submittedName>
        <fullName evidence="1">Uncharacterized protein</fullName>
    </submittedName>
</protein>
<dbReference type="AlphaFoldDB" id="A0AAD7UUT9"/>
<keyword evidence="2" id="KW-1185">Reference proteome</keyword>
<dbReference type="RefSeq" id="XP_058337774.1">
    <property type="nucleotide sequence ID" value="XM_058491427.1"/>
</dbReference>
<dbReference type="Proteomes" id="UP001234581">
    <property type="component" value="Unassembled WGS sequence"/>
</dbReference>
<gene>
    <name evidence="1" type="ORF">O0I10_011460</name>
</gene>
<reference evidence="1 2" key="1">
    <citation type="submission" date="2023-03" db="EMBL/GenBank/DDBJ databases">
        <title>Genome sequence of Lichtheimia ornata CBS 291.66.</title>
        <authorList>
            <person name="Mohabir J.T."/>
            <person name="Shea T.P."/>
            <person name="Kurbessoian T."/>
            <person name="Berby B."/>
            <person name="Fontaine J."/>
            <person name="Livny J."/>
            <person name="Gnirke A."/>
            <person name="Stajich J.E."/>
            <person name="Cuomo C.A."/>
        </authorList>
    </citation>
    <scope>NUCLEOTIDE SEQUENCE [LARGE SCALE GENOMIC DNA]</scope>
    <source>
        <strain evidence="1">CBS 291.66</strain>
    </source>
</reference>
<dbReference type="EMBL" id="JARTCD010000091">
    <property type="protein sequence ID" value="KAJ8652860.1"/>
    <property type="molecule type" value="Genomic_DNA"/>
</dbReference>
<proteinExistence type="predicted"/>
<dbReference type="SUPFAM" id="SSF48452">
    <property type="entry name" value="TPR-like"/>
    <property type="match status" value="1"/>
</dbReference>
<dbReference type="InterPro" id="IPR032675">
    <property type="entry name" value="LRR_dom_sf"/>
</dbReference>
<dbReference type="InterPro" id="IPR011990">
    <property type="entry name" value="TPR-like_helical_dom_sf"/>
</dbReference>
<sequence>MVSVWSDFTQQPILAIKSGSCTSVIADSTCRLQQCCNFELALKDAAWMRQLVPSSVAVYLCAGHVYSLQGRQKAAVEIYDQGLAVQKDHFINELPLDITMNIAPWILSQGEMAPSEIREYLDVSRVWREKLLSCVRELHVFSTAKDDLGSNDDLLTRFPSLQTLIAKDPGYNYEMIGRTIDALTTLGSTLTHLEVQSYAYRGCLGQILSSCPNLVHLTIRNVDIRMDTAPECHTNLKRLLFSHFDDELDIHDMTKRLPGLEVFAANPVYDFKDVKILQDNCPNLKVVICNDDDDSYFYLPTATTTTSDHGDGDRVGVHTFYVDCDEANDFFVDLEDLVDFMRRNSHTLQHVYFYIPVPRGRMRHDDNDNDTYDTSILAHAIQGAGDPLFTKMTTYTQYLIDPKDMLMARWVARGSPHLTKMEISMDDTEVDTSVLFDDLVGRCELESLTFGLNGNPTTMDMGGIERFIHYHGSIDSLLHTLSLPKHIRLSNDALDALTTLPRLATLSISWPLMKEADNTKSEHVRCFGFIGKLDQLQHLHIWSDDLILDDVFLQLSKLNITSLELDIPRFLESSKPMALLSLLQCPNLRVLFLRPFYRLNDPLLEDIRSMLGSKIRIIPGV</sequence>
<name>A0AAD7UUT9_9FUNG</name>
<evidence type="ECO:0000313" key="1">
    <source>
        <dbReference type="EMBL" id="KAJ8652860.1"/>
    </source>
</evidence>